<gene>
    <name evidence="3" type="ORF">JOC54_003662</name>
</gene>
<dbReference type="Proteomes" id="UP001179280">
    <property type="component" value="Unassembled WGS sequence"/>
</dbReference>
<keyword evidence="4" id="KW-1185">Reference proteome</keyword>
<dbReference type="PANTHER" id="PTHR33164:SF43">
    <property type="entry name" value="HTH-TYPE TRANSCRIPTIONAL REPRESSOR YETL"/>
    <property type="match status" value="1"/>
</dbReference>
<keyword evidence="1 3" id="KW-0238">DNA-binding</keyword>
<dbReference type="EMBL" id="JAFBCV010000013">
    <property type="protein sequence ID" value="MBM7840381.1"/>
    <property type="molecule type" value="Genomic_DNA"/>
</dbReference>
<feature type="domain" description="HTH marR-type" evidence="2">
    <location>
        <begin position="17"/>
        <end position="148"/>
    </location>
</feature>
<dbReference type="PROSITE" id="PS50995">
    <property type="entry name" value="HTH_MARR_2"/>
    <property type="match status" value="1"/>
</dbReference>
<dbReference type="InterPro" id="IPR000835">
    <property type="entry name" value="HTH_MarR-typ"/>
</dbReference>
<dbReference type="GO" id="GO:0003677">
    <property type="term" value="F:DNA binding"/>
    <property type="evidence" value="ECO:0007669"/>
    <property type="project" value="UniProtKB-KW"/>
</dbReference>
<dbReference type="InterPro" id="IPR039422">
    <property type="entry name" value="MarR/SlyA-like"/>
</dbReference>
<dbReference type="InterPro" id="IPR036388">
    <property type="entry name" value="WH-like_DNA-bd_sf"/>
</dbReference>
<evidence type="ECO:0000259" key="2">
    <source>
        <dbReference type="PROSITE" id="PS50995"/>
    </source>
</evidence>
<reference evidence="3" key="1">
    <citation type="submission" date="2021-01" db="EMBL/GenBank/DDBJ databases">
        <title>Genomic Encyclopedia of Type Strains, Phase IV (KMG-IV): sequencing the most valuable type-strain genomes for metagenomic binning, comparative biology and taxonomic classification.</title>
        <authorList>
            <person name="Goeker M."/>
        </authorList>
    </citation>
    <scope>NUCLEOTIDE SEQUENCE</scope>
    <source>
        <strain evidence="3">DSM 21943</strain>
    </source>
</reference>
<dbReference type="InterPro" id="IPR036390">
    <property type="entry name" value="WH_DNA-bd_sf"/>
</dbReference>
<name>A0ABS2SXX4_9BACI</name>
<evidence type="ECO:0000256" key="1">
    <source>
        <dbReference type="ARBA" id="ARBA00023125"/>
    </source>
</evidence>
<dbReference type="SUPFAM" id="SSF46785">
    <property type="entry name" value="Winged helix' DNA-binding domain"/>
    <property type="match status" value="1"/>
</dbReference>
<dbReference type="RefSeq" id="WP_035441873.1">
    <property type="nucleotide sequence ID" value="NZ_JAFBCV010000013.1"/>
</dbReference>
<comment type="caution">
    <text evidence="3">The sequence shown here is derived from an EMBL/GenBank/DDBJ whole genome shotgun (WGS) entry which is preliminary data.</text>
</comment>
<accession>A0ABS2SXX4</accession>
<dbReference type="Gene3D" id="1.10.10.10">
    <property type="entry name" value="Winged helix-like DNA-binding domain superfamily/Winged helix DNA-binding domain"/>
    <property type="match status" value="1"/>
</dbReference>
<dbReference type="Pfam" id="PF01047">
    <property type="entry name" value="MarR"/>
    <property type="match status" value="1"/>
</dbReference>
<dbReference type="SMART" id="SM00347">
    <property type="entry name" value="HTH_MARR"/>
    <property type="match status" value="1"/>
</dbReference>
<sequence>MASIKDVYGLSKPFLQAMDVFKDVFFYSQQIVSEELTHEFSHLSQEQLAVLILIDLSGPLTSTEIATFQGTHKSAVSNRLKKLQMKQLIEFQEDQQDNRVKYVCLSEAGKQKMNAYNDEILAYFEGLFSDLDVNEINQFNLLLSKVRDRLKQHSPLIRVNETKHRE</sequence>
<dbReference type="PANTHER" id="PTHR33164">
    <property type="entry name" value="TRANSCRIPTIONAL REGULATOR, MARR FAMILY"/>
    <property type="match status" value="1"/>
</dbReference>
<evidence type="ECO:0000313" key="3">
    <source>
        <dbReference type="EMBL" id="MBM7840381.1"/>
    </source>
</evidence>
<organism evidence="3 4">
    <name type="scientific">Shouchella xiaoxiensis</name>
    <dbReference type="NCBI Taxonomy" id="766895"/>
    <lineage>
        <taxon>Bacteria</taxon>
        <taxon>Bacillati</taxon>
        <taxon>Bacillota</taxon>
        <taxon>Bacilli</taxon>
        <taxon>Bacillales</taxon>
        <taxon>Bacillaceae</taxon>
        <taxon>Shouchella</taxon>
    </lineage>
</organism>
<proteinExistence type="predicted"/>
<evidence type="ECO:0000313" key="4">
    <source>
        <dbReference type="Proteomes" id="UP001179280"/>
    </source>
</evidence>
<protein>
    <submittedName>
        <fullName evidence="3">DNA-binding MarR family transcriptional regulator</fullName>
    </submittedName>
</protein>